<dbReference type="RefSeq" id="WP_147183720.1">
    <property type="nucleotide sequence ID" value="NZ_CP042382.1"/>
</dbReference>
<dbReference type="AlphaFoldDB" id="A0A5B8SVE2"/>
<evidence type="ECO:0000313" key="2">
    <source>
        <dbReference type="Proteomes" id="UP000321272"/>
    </source>
</evidence>
<proteinExistence type="predicted"/>
<protein>
    <submittedName>
        <fullName evidence="1">Uncharacterized protein</fullName>
    </submittedName>
</protein>
<reference evidence="1 2" key="1">
    <citation type="submission" date="2019-06" db="EMBL/GenBank/DDBJ databases">
        <title>Genome analyses of bacteria isolated from kimchi.</title>
        <authorList>
            <person name="Lee S."/>
            <person name="Ahn S."/>
            <person name="Roh S."/>
        </authorList>
    </citation>
    <scope>NUCLEOTIDE SEQUENCE [LARGE SCALE GENOMIC DNA]</scope>
    <source>
        <strain evidence="1 2">CBA4606</strain>
    </source>
</reference>
<name>A0A5B8SVE2_9GAMM</name>
<accession>A0A5B8SVE2</accession>
<keyword evidence="2" id="KW-1185">Reference proteome</keyword>
<dbReference type="EMBL" id="CP042382">
    <property type="protein sequence ID" value="QEA38658.1"/>
    <property type="molecule type" value="Genomic_DNA"/>
</dbReference>
<gene>
    <name evidence="1" type="ORF">FGL86_05940</name>
</gene>
<dbReference type="OrthoDB" id="8967890at2"/>
<sequence>MNPFKGSPAFLLAALIPIMLPQVMPEPLRWIWLTLVVLWALKHLGIIKIGLDGKTPLDDSSSSSEGGVADGSSSHRGEIVALGSAPYRFDEANSLSYYITLRNGGDDKTLWGVDLKRIALETPLAVGDKVALEFVGRQAVVVEKPVRNDQGKVVGHRKVKTHRHSWRATVLSA</sequence>
<dbReference type="KEGG" id="paur:FGL86_05940"/>
<dbReference type="Proteomes" id="UP000321272">
    <property type="component" value="Chromosome"/>
</dbReference>
<organism evidence="1 2">
    <name type="scientific">Pistricoccus aurantiacus</name>
    <dbReference type="NCBI Taxonomy" id="1883414"/>
    <lineage>
        <taxon>Bacteria</taxon>
        <taxon>Pseudomonadati</taxon>
        <taxon>Pseudomonadota</taxon>
        <taxon>Gammaproteobacteria</taxon>
        <taxon>Oceanospirillales</taxon>
        <taxon>Halomonadaceae</taxon>
        <taxon>Pistricoccus</taxon>
    </lineage>
</organism>
<evidence type="ECO:0000313" key="1">
    <source>
        <dbReference type="EMBL" id="QEA38658.1"/>
    </source>
</evidence>